<dbReference type="STRING" id="671065.MetMK1DRAFT_00027750"/>
<feature type="compositionally biased region" description="Acidic residues" evidence="1">
    <location>
        <begin position="81"/>
        <end position="90"/>
    </location>
</feature>
<dbReference type="RefSeq" id="WP_009074649.1">
    <property type="nucleotide sequence ID" value="NZ_JH597770.1"/>
</dbReference>
<feature type="region of interest" description="Disordered" evidence="1">
    <location>
        <begin position="78"/>
        <end position="104"/>
    </location>
</feature>
<evidence type="ECO:0000256" key="1">
    <source>
        <dbReference type="SAM" id="MobiDB-lite"/>
    </source>
</evidence>
<dbReference type="EMBL" id="JH597770">
    <property type="protein sequence ID" value="EHP68345.1"/>
    <property type="molecule type" value="Genomic_DNA"/>
</dbReference>
<evidence type="ECO:0000313" key="2">
    <source>
        <dbReference type="EMBL" id="EHP68345.1"/>
    </source>
</evidence>
<dbReference type="InterPro" id="IPR018601">
    <property type="entry name" value="SSV1_F112-like"/>
</dbReference>
<feature type="compositionally biased region" description="Basic and acidic residues" evidence="1">
    <location>
        <begin position="91"/>
        <end position="104"/>
    </location>
</feature>
<accession>H2C869</accession>
<evidence type="ECO:0000313" key="3">
    <source>
        <dbReference type="Proteomes" id="UP000003980"/>
    </source>
</evidence>
<protein>
    <submittedName>
        <fullName evidence="2">F-112 protein</fullName>
    </submittedName>
</protein>
<reference evidence="2 3" key="1">
    <citation type="submission" date="2012-01" db="EMBL/GenBank/DDBJ databases">
        <title>Improved High-Quality Draft sequence of Metallosphaera yellowstonensis MK1.</title>
        <authorList>
            <consortium name="US DOE Joint Genome Institute"/>
            <person name="Lucas S."/>
            <person name="Han J."/>
            <person name="Cheng J.-F."/>
            <person name="Goodwin L."/>
            <person name="Pitluck S."/>
            <person name="Peters L."/>
            <person name="Teshima H."/>
            <person name="Detter J.C."/>
            <person name="Han C."/>
            <person name="Tapia R."/>
            <person name="Land M."/>
            <person name="Hauser L."/>
            <person name="Kyrpides N."/>
            <person name="Kozubal M."/>
            <person name="Macur R.E."/>
            <person name="Jay Z."/>
            <person name="Inskeep W."/>
            <person name="Woyke T."/>
        </authorList>
    </citation>
    <scope>NUCLEOTIDE SEQUENCE [LARGE SCALE GENOMIC DNA]</scope>
    <source>
        <strain evidence="2 3">MK1</strain>
    </source>
</reference>
<dbReference type="AlphaFoldDB" id="H2C869"/>
<name>H2C869_9CREN</name>
<dbReference type="Gene3D" id="1.10.10.1470">
    <property type="entry name" value="F-112 protein-like"/>
    <property type="match status" value="1"/>
</dbReference>
<gene>
    <name evidence="2" type="ORF">MetMK1DRAFT_00027750</name>
</gene>
<dbReference type="HOGENOM" id="CLU_2243916_0_0_2"/>
<keyword evidence="3" id="KW-1185">Reference proteome</keyword>
<proteinExistence type="predicted"/>
<dbReference type="Pfam" id="PF09645">
    <property type="entry name" value="F-112"/>
    <property type="match status" value="1"/>
</dbReference>
<organism evidence="2 3">
    <name type="scientific">Metallosphaera yellowstonensis MK1</name>
    <dbReference type="NCBI Taxonomy" id="671065"/>
    <lineage>
        <taxon>Archaea</taxon>
        <taxon>Thermoproteota</taxon>
        <taxon>Thermoprotei</taxon>
        <taxon>Sulfolobales</taxon>
        <taxon>Sulfolobaceae</taxon>
        <taxon>Metallosphaera</taxon>
    </lineage>
</organism>
<dbReference type="SUPFAM" id="SSF46785">
    <property type="entry name" value="Winged helix' DNA-binding domain"/>
    <property type="match status" value="1"/>
</dbReference>
<sequence>MSQTRLNKLNDVQRAKLLVKILQAKGELDVYDIMLQFEISYTRAIPIMKLTRKICEAQEICTYDEKEHKLVSLNAKKEKVEQDEEENEREEIEKILDAHTRREQ</sequence>
<dbReference type="InterPro" id="IPR036390">
    <property type="entry name" value="WH_DNA-bd_sf"/>
</dbReference>
<dbReference type="Proteomes" id="UP000003980">
    <property type="component" value="Unassembled WGS sequence"/>
</dbReference>
<dbReference type="InterPro" id="IPR044877">
    <property type="entry name" value="F-112-like_sf"/>
</dbReference>